<feature type="transmembrane region" description="Helical" evidence="4">
    <location>
        <begin position="175"/>
        <end position="196"/>
    </location>
</feature>
<evidence type="ECO:0000313" key="6">
    <source>
        <dbReference type="EMBL" id="VWD15642.1"/>
    </source>
</evidence>
<feature type="transmembrane region" description="Helical" evidence="4">
    <location>
        <begin position="266"/>
        <end position="287"/>
    </location>
</feature>
<feature type="domain" description="Major facilitator superfamily (MFS) profile" evidence="5">
    <location>
        <begin position="228"/>
        <end position="415"/>
    </location>
</feature>
<dbReference type="GO" id="GO:0022857">
    <property type="term" value="F:transmembrane transporter activity"/>
    <property type="evidence" value="ECO:0007669"/>
    <property type="project" value="InterPro"/>
</dbReference>
<feature type="transmembrane region" description="Helical" evidence="4">
    <location>
        <begin position="299"/>
        <end position="316"/>
    </location>
</feature>
<name>A0A6P2Y0C2_BURL3</name>
<dbReference type="PANTHER" id="PTHR23528">
    <property type="match status" value="1"/>
</dbReference>
<protein>
    <submittedName>
        <fullName evidence="6">Major facilitator transporter</fullName>
    </submittedName>
</protein>
<dbReference type="SUPFAM" id="SSF103473">
    <property type="entry name" value="MFS general substrate transporter"/>
    <property type="match status" value="1"/>
</dbReference>
<dbReference type="InterPro" id="IPR036259">
    <property type="entry name" value="MFS_trans_sf"/>
</dbReference>
<evidence type="ECO:0000259" key="5">
    <source>
        <dbReference type="PROSITE" id="PS50850"/>
    </source>
</evidence>
<dbReference type="EMBL" id="CABVQI010000017">
    <property type="protein sequence ID" value="VWD15642.1"/>
    <property type="molecule type" value="Genomic_DNA"/>
</dbReference>
<dbReference type="Pfam" id="PF07690">
    <property type="entry name" value="MFS_1"/>
    <property type="match status" value="1"/>
</dbReference>
<feature type="transmembrane region" description="Helical" evidence="4">
    <location>
        <begin position="148"/>
        <end position="169"/>
    </location>
</feature>
<evidence type="ECO:0000256" key="2">
    <source>
        <dbReference type="ARBA" id="ARBA00022989"/>
    </source>
</evidence>
<gene>
    <name evidence="6" type="ORF">BLA18112_04971</name>
</gene>
<evidence type="ECO:0000256" key="3">
    <source>
        <dbReference type="ARBA" id="ARBA00023136"/>
    </source>
</evidence>
<dbReference type="InterPro" id="IPR020846">
    <property type="entry name" value="MFS_dom"/>
</dbReference>
<keyword evidence="3 4" id="KW-0472">Membrane</keyword>
<sequence length="415" mass="44364">MDELMVVSARKEGGRYLGVSLTVAFVGVWLAMLPYPMVILPMLAERIAPANKVSVLAQALGIGSFVGLIAQPIFGLLSDHTRSRWGMRKPWILGGTLGGIGAMVVLATARTPAQLALGWALMALTFNATLSGLNAVLPDQVQSAKLGFYSAIVGFTPPIGILLGVGIARQLAPDLVSIAMMQGALALAAVTCFVVFANDRRLDVRQVKPLNWRHVAASFWTNPVRHPDFAIAWLSRALVLFGVSSLQHYLLFYLRDRIGLSPAETPHAMFICLLAATTAMTASAVVFGRLSDRLRRRKVFVIGAGIGMALGFPALMHCSTFSQLLVVIVWMGVAQGAYLAVDLALVTEVLPDRDAAAKDMGVFHLANVMPQLALSVFATWLTMPGGTIRFDALFIAAACATLLGAVVITAIRSVR</sequence>
<dbReference type="PANTHER" id="PTHR23528:SF1">
    <property type="entry name" value="MAJOR FACILITATOR SUPERFAMILY (MFS) PROFILE DOMAIN-CONTAINING PROTEIN"/>
    <property type="match status" value="1"/>
</dbReference>
<dbReference type="Proteomes" id="UP000494274">
    <property type="component" value="Unassembled WGS sequence"/>
</dbReference>
<proteinExistence type="predicted"/>
<keyword evidence="2 4" id="KW-1133">Transmembrane helix</keyword>
<dbReference type="RefSeq" id="WP_175045717.1">
    <property type="nucleotide sequence ID" value="NZ_CABVQI010000017.1"/>
</dbReference>
<evidence type="ECO:0000256" key="1">
    <source>
        <dbReference type="ARBA" id="ARBA00022692"/>
    </source>
</evidence>
<reference evidence="6 7" key="1">
    <citation type="submission" date="2019-09" db="EMBL/GenBank/DDBJ databases">
        <authorList>
            <person name="Depoorter E."/>
        </authorList>
    </citation>
    <scope>NUCLEOTIDE SEQUENCE [LARGE SCALE GENOMIC DNA]</scope>
    <source>
        <strain evidence="6">R-18112</strain>
    </source>
</reference>
<feature type="transmembrane region" description="Helical" evidence="4">
    <location>
        <begin position="233"/>
        <end position="254"/>
    </location>
</feature>
<organism evidence="6 7">
    <name type="scientific">Burkholderia lata (strain ATCC 17760 / DSM 23089 / LMG 22485 / NCIMB 9086 / R18194 / 383)</name>
    <dbReference type="NCBI Taxonomy" id="482957"/>
    <lineage>
        <taxon>Bacteria</taxon>
        <taxon>Pseudomonadati</taxon>
        <taxon>Pseudomonadota</taxon>
        <taxon>Betaproteobacteria</taxon>
        <taxon>Burkholderiales</taxon>
        <taxon>Burkholderiaceae</taxon>
        <taxon>Burkholderia</taxon>
        <taxon>Burkholderia cepacia complex</taxon>
    </lineage>
</organism>
<feature type="transmembrane region" description="Helical" evidence="4">
    <location>
        <begin position="90"/>
        <end position="109"/>
    </location>
</feature>
<feature type="transmembrane region" description="Helical" evidence="4">
    <location>
        <begin position="55"/>
        <end position="78"/>
    </location>
</feature>
<evidence type="ECO:0000313" key="7">
    <source>
        <dbReference type="Proteomes" id="UP000494274"/>
    </source>
</evidence>
<dbReference type="InterPro" id="IPR011701">
    <property type="entry name" value="MFS"/>
</dbReference>
<feature type="transmembrane region" description="Helical" evidence="4">
    <location>
        <begin position="393"/>
        <end position="411"/>
    </location>
</feature>
<feature type="transmembrane region" description="Helical" evidence="4">
    <location>
        <begin position="115"/>
        <end position="136"/>
    </location>
</feature>
<feature type="transmembrane region" description="Helical" evidence="4">
    <location>
        <begin position="328"/>
        <end position="350"/>
    </location>
</feature>
<evidence type="ECO:0000256" key="4">
    <source>
        <dbReference type="SAM" id="Phobius"/>
    </source>
</evidence>
<dbReference type="PROSITE" id="PS50850">
    <property type="entry name" value="MFS"/>
    <property type="match status" value="1"/>
</dbReference>
<dbReference type="AlphaFoldDB" id="A0A6P2Y0C2"/>
<keyword evidence="1 4" id="KW-0812">Transmembrane</keyword>
<accession>A0A6P2Y0C2</accession>
<dbReference type="Gene3D" id="1.20.1250.20">
    <property type="entry name" value="MFS general substrate transporter like domains"/>
    <property type="match status" value="2"/>
</dbReference>
<feature type="transmembrane region" description="Helical" evidence="4">
    <location>
        <begin position="362"/>
        <end position="381"/>
    </location>
</feature>
<feature type="transmembrane region" description="Helical" evidence="4">
    <location>
        <begin position="16"/>
        <end position="35"/>
    </location>
</feature>